<organism evidence="2 3">
    <name type="scientific">Lineolata rhizophorae</name>
    <dbReference type="NCBI Taxonomy" id="578093"/>
    <lineage>
        <taxon>Eukaryota</taxon>
        <taxon>Fungi</taxon>
        <taxon>Dikarya</taxon>
        <taxon>Ascomycota</taxon>
        <taxon>Pezizomycotina</taxon>
        <taxon>Dothideomycetes</taxon>
        <taxon>Dothideomycetes incertae sedis</taxon>
        <taxon>Lineolatales</taxon>
        <taxon>Lineolataceae</taxon>
        <taxon>Lineolata</taxon>
    </lineage>
</organism>
<gene>
    <name evidence="2" type="ORF">BDY21DRAFT_353635</name>
</gene>
<dbReference type="Proteomes" id="UP000799766">
    <property type="component" value="Unassembled WGS sequence"/>
</dbReference>
<dbReference type="PANTHER" id="PTHR40635:SF1">
    <property type="match status" value="1"/>
</dbReference>
<keyword evidence="3" id="KW-1185">Reference proteome</keyword>
<sequence>MGPIRRYLRITKYSVLEVHIYLDNPAQTSWLLGSRDPALPRIVEAIRPLVLPKLREENERSRKGKAKRAVKDVVVGGDFEVSIFLNELSSGHSLLTKHKGFEEKKPRIKSNSGKLTGWLTAAGSSSDKPIEVPSDEAGGSDGALILRQEDADEPINLTDIPEAPRSSDDSAEYVGDSDGSDGYQSRPVPRRRGRPGKRRRREGAEAAEDDGADDKKQLALNLSYDGFSIYGRILYLVVKRKARAGATSRGDGATGISAGGIDAGAGAGAGHQMLETWVSTQAAQGVEPEDEDDG</sequence>
<evidence type="ECO:0000313" key="3">
    <source>
        <dbReference type="Proteomes" id="UP000799766"/>
    </source>
</evidence>
<feature type="region of interest" description="Disordered" evidence="1">
    <location>
        <begin position="154"/>
        <end position="213"/>
    </location>
</feature>
<feature type="compositionally biased region" description="Basic residues" evidence="1">
    <location>
        <begin position="188"/>
        <end position="201"/>
    </location>
</feature>
<evidence type="ECO:0000313" key="2">
    <source>
        <dbReference type="EMBL" id="KAF2454321.1"/>
    </source>
</evidence>
<feature type="region of interest" description="Disordered" evidence="1">
    <location>
        <begin position="103"/>
        <end position="141"/>
    </location>
</feature>
<reference evidence="2" key="1">
    <citation type="journal article" date="2020" name="Stud. Mycol.">
        <title>101 Dothideomycetes genomes: a test case for predicting lifestyles and emergence of pathogens.</title>
        <authorList>
            <person name="Haridas S."/>
            <person name="Albert R."/>
            <person name="Binder M."/>
            <person name="Bloem J."/>
            <person name="Labutti K."/>
            <person name="Salamov A."/>
            <person name="Andreopoulos B."/>
            <person name="Baker S."/>
            <person name="Barry K."/>
            <person name="Bills G."/>
            <person name="Bluhm B."/>
            <person name="Cannon C."/>
            <person name="Castanera R."/>
            <person name="Culley D."/>
            <person name="Daum C."/>
            <person name="Ezra D."/>
            <person name="Gonzalez J."/>
            <person name="Henrissat B."/>
            <person name="Kuo A."/>
            <person name="Liang C."/>
            <person name="Lipzen A."/>
            <person name="Lutzoni F."/>
            <person name="Magnuson J."/>
            <person name="Mondo S."/>
            <person name="Nolan M."/>
            <person name="Ohm R."/>
            <person name="Pangilinan J."/>
            <person name="Park H.-J."/>
            <person name="Ramirez L."/>
            <person name="Alfaro M."/>
            <person name="Sun H."/>
            <person name="Tritt A."/>
            <person name="Yoshinaga Y."/>
            <person name="Zwiers L.-H."/>
            <person name="Turgeon B."/>
            <person name="Goodwin S."/>
            <person name="Spatafora J."/>
            <person name="Crous P."/>
            <person name="Grigoriev I."/>
        </authorList>
    </citation>
    <scope>NUCLEOTIDE SEQUENCE</scope>
    <source>
        <strain evidence="2">ATCC 16933</strain>
    </source>
</reference>
<dbReference type="AlphaFoldDB" id="A0A6A6NRF9"/>
<dbReference type="OrthoDB" id="5374757at2759"/>
<proteinExistence type="predicted"/>
<dbReference type="EMBL" id="MU001692">
    <property type="protein sequence ID" value="KAF2454321.1"/>
    <property type="molecule type" value="Genomic_DNA"/>
</dbReference>
<evidence type="ECO:0000256" key="1">
    <source>
        <dbReference type="SAM" id="MobiDB-lite"/>
    </source>
</evidence>
<protein>
    <submittedName>
        <fullName evidence="2">Uncharacterized protein</fullName>
    </submittedName>
</protein>
<name>A0A6A6NRF9_9PEZI</name>
<dbReference type="PANTHER" id="PTHR40635">
    <property type="match status" value="1"/>
</dbReference>
<accession>A0A6A6NRF9</accession>